<keyword evidence="3" id="KW-1185">Reference proteome</keyword>
<feature type="region of interest" description="Disordered" evidence="1">
    <location>
        <begin position="1"/>
        <end position="59"/>
    </location>
</feature>
<organism evidence="2 3">
    <name type="scientific">Schizopora paradoxa</name>
    <dbReference type="NCBI Taxonomy" id="27342"/>
    <lineage>
        <taxon>Eukaryota</taxon>
        <taxon>Fungi</taxon>
        <taxon>Dikarya</taxon>
        <taxon>Basidiomycota</taxon>
        <taxon>Agaricomycotina</taxon>
        <taxon>Agaricomycetes</taxon>
        <taxon>Hymenochaetales</taxon>
        <taxon>Schizoporaceae</taxon>
        <taxon>Schizopora</taxon>
    </lineage>
</organism>
<protein>
    <submittedName>
        <fullName evidence="2">Uncharacterized protein</fullName>
    </submittedName>
</protein>
<dbReference type="InParanoid" id="A0A0H2RF85"/>
<name>A0A0H2RF85_9AGAM</name>
<feature type="region of interest" description="Disordered" evidence="1">
    <location>
        <begin position="116"/>
        <end position="159"/>
    </location>
</feature>
<sequence length="159" mass="17867">MKISGKLDSLNAYPSASPRSPTTHLLFPTHAHEFPPNRTPSTRPGTACLSHRRRGSAPTSLWQVISLRSPESRLPSPVSYLPGLDQVVTLDSKEVSTCSSLRILFFVPRGSATAWRGDERRGEERREIRSRRISGSGGGKDTRDETRGETRREQRREMR</sequence>
<feature type="compositionally biased region" description="Basic and acidic residues" evidence="1">
    <location>
        <begin position="116"/>
        <end position="127"/>
    </location>
</feature>
<accession>A0A0H2RF85</accession>
<dbReference type="Proteomes" id="UP000053477">
    <property type="component" value="Unassembled WGS sequence"/>
</dbReference>
<dbReference type="AlphaFoldDB" id="A0A0H2RF85"/>
<dbReference type="EMBL" id="KQ086026">
    <property type="protein sequence ID" value="KLO10449.1"/>
    <property type="molecule type" value="Genomic_DNA"/>
</dbReference>
<evidence type="ECO:0000313" key="3">
    <source>
        <dbReference type="Proteomes" id="UP000053477"/>
    </source>
</evidence>
<evidence type="ECO:0000256" key="1">
    <source>
        <dbReference type="SAM" id="MobiDB-lite"/>
    </source>
</evidence>
<feature type="compositionally biased region" description="Basic and acidic residues" evidence="1">
    <location>
        <begin position="140"/>
        <end position="159"/>
    </location>
</feature>
<feature type="compositionally biased region" description="Polar residues" evidence="1">
    <location>
        <begin position="12"/>
        <end position="23"/>
    </location>
</feature>
<gene>
    <name evidence="2" type="ORF">SCHPADRAFT_519502</name>
</gene>
<proteinExistence type="predicted"/>
<evidence type="ECO:0000313" key="2">
    <source>
        <dbReference type="EMBL" id="KLO10449.1"/>
    </source>
</evidence>
<reference evidence="2 3" key="1">
    <citation type="submission" date="2015-04" db="EMBL/GenBank/DDBJ databases">
        <title>Complete genome sequence of Schizopora paradoxa KUC8140, a cosmopolitan wood degrader in East Asia.</title>
        <authorList>
            <consortium name="DOE Joint Genome Institute"/>
            <person name="Min B."/>
            <person name="Park H."/>
            <person name="Jang Y."/>
            <person name="Kim J.-J."/>
            <person name="Kim K.H."/>
            <person name="Pangilinan J."/>
            <person name="Lipzen A."/>
            <person name="Riley R."/>
            <person name="Grigoriev I.V."/>
            <person name="Spatafora J.W."/>
            <person name="Choi I.-G."/>
        </authorList>
    </citation>
    <scope>NUCLEOTIDE SEQUENCE [LARGE SCALE GENOMIC DNA]</scope>
    <source>
        <strain evidence="2 3">KUC8140</strain>
    </source>
</reference>